<name>A0A4S8MN30_DENBC</name>
<sequence length="94" mass="10548">KNVFEASFVKDFRGPDGRLFVDRGDKLRLGFALHMDFFNPNGTRKRGNHNSVGIISAANLALDPDVRYLPEYMFIGGIIPGPREPSAEQNDHFV</sequence>
<reference evidence="1 2" key="1">
    <citation type="journal article" date="2019" name="Nat. Ecol. Evol.">
        <title>Megaphylogeny resolves global patterns of mushroom evolution.</title>
        <authorList>
            <person name="Varga T."/>
            <person name="Krizsan K."/>
            <person name="Foldi C."/>
            <person name="Dima B."/>
            <person name="Sanchez-Garcia M."/>
            <person name="Sanchez-Ramirez S."/>
            <person name="Szollosi G.J."/>
            <person name="Szarkandi J.G."/>
            <person name="Papp V."/>
            <person name="Albert L."/>
            <person name="Andreopoulos W."/>
            <person name="Angelini C."/>
            <person name="Antonin V."/>
            <person name="Barry K.W."/>
            <person name="Bougher N.L."/>
            <person name="Buchanan P."/>
            <person name="Buyck B."/>
            <person name="Bense V."/>
            <person name="Catcheside P."/>
            <person name="Chovatia M."/>
            <person name="Cooper J."/>
            <person name="Damon W."/>
            <person name="Desjardin D."/>
            <person name="Finy P."/>
            <person name="Geml J."/>
            <person name="Haridas S."/>
            <person name="Hughes K."/>
            <person name="Justo A."/>
            <person name="Karasinski D."/>
            <person name="Kautmanova I."/>
            <person name="Kiss B."/>
            <person name="Kocsube S."/>
            <person name="Kotiranta H."/>
            <person name="LaButti K.M."/>
            <person name="Lechner B.E."/>
            <person name="Liimatainen K."/>
            <person name="Lipzen A."/>
            <person name="Lukacs Z."/>
            <person name="Mihaltcheva S."/>
            <person name="Morgado L.N."/>
            <person name="Niskanen T."/>
            <person name="Noordeloos M.E."/>
            <person name="Ohm R.A."/>
            <person name="Ortiz-Santana B."/>
            <person name="Ovrebo C."/>
            <person name="Racz N."/>
            <person name="Riley R."/>
            <person name="Savchenko A."/>
            <person name="Shiryaev A."/>
            <person name="Soop K."/>
            <person name="Spirin V."/>
            <person name="Szebenyi C."/>
            <person name="Tomsovsky M."/>
            <person name="Tulloss R.E."/>
            <person name="Uehling J."/>
            <person name="Grigoriev I.V."/>
            <person name="Vagvolgyi C."/>
            <person name="Papp T."/>
            <person name="Martin F.M."/>
            <person name="Miettinen O."/>
            <person name="Hibbett D.S."/>
            <person name="Nagy L.G."/>
        </authorList>
    </citation>
    <scope>NUCLEOTIDE SEQUENCE [LARGE SCALE GENOMIC DNA]</scope>
    <source>
        <strain evidence="1 2">CBS 962.96</strain>
    </source>
</reference>
<accession>A0A4S8MN30</accession>
<protein>
    <submittedName>
        <fullName evidence="1">Uncharacterized protein</fullName>
    </submittedName>
</protein>
<feature type="non-terminal residue" evidence="1">
    <location>
        <position position="94"/>
    </location>
</feature>
<dbReference type="EMBL" id="ML179060">
    <property type="protein sequence ID" value="THV04111.1"/>
    <property type="molecule type" value="Genomic_DNA"/>
</dbReference>
<feature type="non-terminal residue" evidence="1">
    <location>
        <position position="1"/>
    </location>
</feature>
<dbReference type="OrthoDB" id="2829169at2759"/>
<dbReference type="Proteomes" id="UP000297245">
    <property type="component" value="Unassembled WGS sequence"/>
</dbReference>
<evidence type="ECO:0000313" key="1">
    <source>
        <dbReference type="EMBL" id="THV04111.1"/>
    </source>
</evidence>
<organism evidence="1 2">
    <name type="scientific">Dendrothele bispora (strain CBS 962.96)</name>
    <dbReference type="NCBI Taxonomy" id="1314807"/>
    <lineage>
        <taxon>Eukaryota</taxon>
        <taxon>Fungi</taxon>
        <taxon>Dikarya</taxon>
        <taxon>Basidiomycota</taxon>
        <taxon>Agaricomycotina</taxon>
        <taxon>Agaricomycetes</taxon>
        <taxon>Agaricomycetidae</taxon>
        <taxon>Agaricales</taxon>
        <taxon>Agaricales incertae sedis</taxon>
        <taxon>Dendrothele</taxon>
    </lineage>
</organism>
<dbReference type="AlphaFoldDB" id="A0A4S8MN30"/>
<proteinExistence type="predicted"/>
<gene>
    <name evidence="1" type="ORF">K435DRAFT_584362</name>
</gene>
<evidence type="ECO:0000313" key="2">
    <source>
        <dbReference type="Proteomes" id="UP000297245"/>
    </source>
</evidence>
<keyword evidence="2" id="KW-1185">Reference proteome</keyword>